<dbReference type="Proteomes" id="UP000092573">
    <property type="component" value="Chromosome"/>
</dbReference>
<evidence type="ECO:0000313" key="2">
    <source>
        <dbReference type="Proteomes" id="UP000092573"/>
    </source>
</evidence>
<dbReference type="AlphaFoldDB" id="A0A1B1N392"/>
<sequence length="89" mass="10025">MSAFEEYEQERREIDNLLFKGYRIQDLQENLDGAVVTFIWETGGSAAAVSADSPPVSPTAARIDLVLLTADARKYVMTRYIELKRERAG</sequence>
<name>A0A1B1N392_9BACL</name>
<proteinExistence type="predicted"/>
<gene>
    <name evidence="1" type="ORF">AWM70_15905</name>
</gene>
<reference evidence="1 2" key="1">
    <citation type="submission" date="2016-01" db="EMBL/GenBank/DDBJ databases">
        <title>Complete Genome Sequence of Paenibacillus yonginensis DCY84, a novel Plant Growth-Promoting Bacteria with Elicitation of Induced Systemic Resistance.</title>
        <authorList>
            <person name="Kim Y.J."/>
            <person name="Yang D.C."/>
            <person name="Sukweenadhi J."/>
        </authorList>
    </citation>
    <scope>NUCLEOTIDE SEQUENCE [LARGE SCALE GENOMIC DNA]</scope>
    <source>
        <strain evidence="1 2">DCY84</strain>
    </source>
</reference>
<dbReference type="STRING" id="1462996.AWM70_15905"/>
<keyword evidence="2" id="KW-1185">Reference proteome</keyword>
<dbReference type="KEGG" id="pyg:AWM70_15905"/>
<protein>
    <submittedName>
        <fullName evidence="1">Uncharacterized protein</fullName>
    </submittedName>
</protein>
<organism evidence="1 2">
    <name type="scientific">Paenibacillus yonginensis</name>
    <dbReference type="NCBI Taxonomy" id="1462996"/>
    <lineage>
        <taxon>Bacteria</taxon>
        <taxon>Bacillati</taxon>
        <taxon>Bacillota</taxon>
        <taxon>Bacilli</taxon>
        <taxon>Bacillales</taxon>
        <taxon>Paenibacillaceae</taxon>
        <taxon>Paenibacillus</taxon>
    </lineage>
</organism>
<dbReference type="OrthoDB" id="2655672at2"/>
<dbReference type="RefSeq" id="WP_068698034.1">
    <property type="nucleotide sequence ID" value="NZ_CP014167.1"/>
</dbReference>
<accession>A0A1B1N392</accession>
<dbReference type="EMBL" id="CP014167">
    <property type="protein sequence ID" value="ANS75890.1"/>
    <property type="molecule type" value="Genomic_DNA"/>
</dbReference>
<evidence type="ECO:0000313" key="1">
    <source>
        <dbReference type="EMBL" id="ANS75890.1"/>
    </source>
</evidence>